<dbReference type="InterPro" id="IPR033247">
    <property type="entry name" value="Transketolase_fam"/>
</dbReference>
<keyword evidence="7" id="KW-0460">Magnesium</keyword>
<dbReference type="SUPFAM" id="SSF52922">
    <property type="entry name" value="TK C-terminal domain-like"/>
    <property type="match status" value="1"/>
</dbReference>
<name>A0ABY7W0Y3_9BACT</name>
<dbReference type="InterPro" id="IPR055152">
    <property type="entry name" value="Transketolase-like_C_2"/>
</dbReference>
<dbReference type="EC" id="2.2.1.1" evidence="4 10"/>
<dbReference type="NCBIfam" id="TIGR00232">
    <property type="entry name" value="tktlase_bact"/>
    <property type="match status" value="1"/>
</dbReference>
<evidence type="ECO:0000259" key="11">
    <source>
        <dbReference type="SMART" id="SM00861"/>
    </source>
</evidence>
<dbReference type="InterPro" id="IPR009014">
    <property type="entry name" value="Transketo_C/PFOR_II"/>
</dbReference>
<dbReference type="Gene3D" id="3.40.50.970">
    <property type="match status" value="2"/>
</dbReference>
<evidence type="ECO:0000256" key="4">
    <source>
        <dbReference type="ARBA" id="ARBA00013152"/>
    </source>
</evidence>
<keyword evidence="6" id="KW-0479">Metal-binding</keyword>
<organism evidence="12 13">
    <name type="scientific">Lentisphaera profundi</name>
    <dbReference type="NCBI Taxonomy" id="1658616"/>
    <lineage>
        <taxon>Bacteria</taxon>
        <taxon>Pseudomonadati</taxon>
        <taxon>Lentisphaerota</taxon>
        <taxon>Lentisphaeria</taxon>
        <taxon>Lentisphaerales</taxon>
        <taxon>Lentisphaeraceae</taxon>
        <taxon>Lentisphaera</taxon>
    </lineage>
</organism>
<gene>
    <name evidence="12" type="primary">tkt</name>
    <name evidence="12" type="ORF">PQO03_12460</name>
</gene>
<evidence type="ECO:0000313" key="13">
    <source>
        <dbReference type="Proteomes" id="UP001214250"/>
    </source>
</evidence>
<comment type="cofactor">
    <cofactor evidence="1">
        <name>Mg(2+)</name>
        <dbReference type="ChEBI" id="CHEBI:18420"/>
    </cofactor>
</comment>
<dbReference type="PANTHER" id="PTHR43522:SF2">
    <property type="entry name" value="TRANSKETOLASE 1-RELATED"/>
    <property type="match status" value="1"/>
</dbReference>
<dbReference type="Pfam" id="PF02779">
    <property type="entry name" value="Transket_pyr"/>
    <property type="match status" value="1"/>
</dbReference>
<evidence type="ECO:0000256" key="1">
    <source>
        <dbReference type="ARBA" id="ARBA00001946"/>
    </source>
</evidence>
<dbReference type="SMART" id="SM00861">
    <property type="entry name" value="Transket_pyr"/>
    <property type="match status" value="1"/>
</dbReference>
<feature type="domain" description="Transketolase-like pyrimidine-binding" evidence="11">
    <location>
        <begin position="348"/>
        <end position="520"/>
    </location>
</feature>
<dbReference type="InterPro" id="IPR005474">
    <property type="entry name" value="Transketolase_N"/>
</dbReference>
<keyword evidence="8" id="KW-0786">Thiamine pyrophosphate</keyword>
<dbReference type="SUPFAM" id="SSF52518">
    <property type="entry name" value="Thiamin diphosphate-binding fold (THDP-binding)"/>
    <property type="match status" value="2"/>
</dbReference>
<dbReference type="Gene3D" id="3.40.50.920">
    <property type="match status" value="1"/>
</dbReference>
<evidence type="ECO:0000256" key="9">
    <source>
        <dbReference type="ARBA" id="ARBA00049473"/>
    </source>
</evidence>
<comment type="cofactor">
    <cofactor evidence="2">
        <name>thiamine diphosphate</name>
        <dbReference type="ChEBI" id="CHEBI:58937"/>
    </cofactor>
</comment>
<evidence type="ECO:0000256" key="3">
    <source>
        <dbReference type="ARBA" id="ARBA00007131"/>
    </source>
</evidence>
<evidence type="ECO:0000256" key="5">
    <source>
        <dbReference type="ARBA" id="ARBA00022679"/>
    </source>
</evidence>
<accession>A0ABY7W0Y3</accession>
<keyword evidence="5 12" id="KW-0808">Transferase</keyword>
<evidence type="ECO:0000256" key="8">
    <source>
        <dbReference type="ARBA" id="ARBA00023052"/>
    </source>
</evidence>
<dbReference type="Proteomes" id="UP001214250">
    <property type="component" value="Chromosome 2"/>
</dbReference>
<evidence type="ECO:0000313" key="12">
    <source>
        <dbReference type="EMBL" id="WDE98649.1"/>
    </source>
</evidence>
<evidence type="ECO:0000256" key="6">
    <source>
        <dbReference type="ARBA" id="ARBA00022723"/>
    </source>
</evidence>
<dbReference type="PANTHER" id="PTHR43522">
    <property type="entry name" value="TRANSKETOLASE"/>
    <property type="match status" value="1"/>
</dbReference>
<dbReference type="GO" id="GO:0004802">
    <property type="term" value="F:transketolase activity"/>
    <property type="evidence" value="ECO:0007669"/>
    <property type="project" value="UniProtKB-EC"/>
</dbReference>
<dbReference type="EMBL" id="CP117812">
    <property type="protein sequence ID" value="WDE98649.1"/>
    <property type="molecule type" value="Genomic_DNA"/>
</dbReference>
<evidence type="ECO:0000256" key="7">
    <source>
        <dbReference type="ARBA" id="ARBA00022842"/>
    </source>
</evidence>
<dbReference type="InterPro" id="IPR005478">
    <property type="entry name" value="Transketolase_bac-like"/>
</dbReference>
<dbReference type="CDD" id="cd02012">
    <property type="entry name" value="TPP_TK"/>
    <property type="match status" value="1"/>
</dbReference>
<sequence length="657" mass="70077">MSQEKLKELSDHIAVLSAEGVQAANSGHPGMPMGCSDIGSVLWSKHLKHNPADSNWFNRDRFVLSAGHGSMFIYSLLHLFGYDVSKKDLQDFRQLGSKTPGHPEFGHTDGVETTTGPLGAGISNAVGMALAAKVQGEKFNTADHTIVDSNIYAICGDGCLMEGVSSEAASTAGHLGLDNLVLVYDSNSITIEGSTDLAFTEDVAMRFRAYNWEVIECNGNDLDAVDSALTLAKQSDKPVIIVATTIIGKGSPTKAGTHKVHGAPLGAEEVSGLRATLLGGEAFGVSDSVKDFCAITAAAGAEAQKVWEADFAAWSQANPELLKEWNAYQNHELPAEFSFPDFPVGESIASRKSSHMVLNSLAAQVPYLLGGSADLDCSNLTRLDAEGDINTGKFDGRNLHFGVREHGMGGIVNGMINFGGMRVYCSTFLVFADYMRPTIRLAALMNTPAIYIFTHDSFFVGEDGPTHQPVEHKAALECIPGLTVLRPADANEVKAAWEVAIRKTDGPTALLMSRQNLTTLAGTVDNDVAKGAYVVKAESGATIDLILMASGSEVDLAVQTANNLEADGKSVRVVSMPSSTLFEEQNAEYKESVLPGAVSSRFAIDYGSSISWYRYIGLQGASHCLDRFGECGPGGKVAEFFGYTVDALTTEVRDYLA</sequence>
<reference evidence="12 13" key="1">
    <citation type="submission" date="2023-02" db="EMBL/GenBank/DDBJ databases">
        <title>Genome sequence of Lentisphaera profundi SAORIC-696.</title>
        <authorList>
            <person name="Kim e."/>
            <person name="Cho J.-C."/>
            <person name="Choi A."/>
            <person name="Kang I."/>
        </authorList>
    </citation>
    <scope>NUCLEOTIDE SEQUENCE [LARGE SCALE GENOMIC DNA]</scope>
    <source>
        <strain evidence="12 13">SAORIC-696</strain>
    </source>
</reference>
<dbReference type="Pfam" id="PF22613">
    <property type="entry name" value="Transketolase_C_1"/>
    <property type="match status" value="1"/>
</dbReference>
<dbReference type="RefSeq" id="WP_274153520.1">
    <property type="nucleotide sequence ID" value="NZ_CP117812.1"/>
</dbReference>
<evidence type="ECO:0000256" key="10">
    <source>
        <dbReference type="NCBIfam" id="TIGR00232"/>
    </source>
</evidence>
<comment type="similarity">
    <text evidence="3">Belongs to the transketolase family.</text>
</comment>
<dbReference type="Pfam" id="PF00456">
    <property type="entry name" value="Transketolase_N"/>
    <property type="match status" value="1"/>
</dbReference>
<dbReference type="CDD" id="cd07033">
    <property type="entry name" value="TPP_PYR_DXS_TK_like"/>
    <property type="match status" value="1"/>
</dbReference>
<keyword evidence="13" id="KW-1185">Reference proteome</keyword>
<comment type="catalytic activity">
    <reaction evidence="9">
        <text>D-sedoheptulose 7-phosphate + D-glyceraldehyde 3-phosphate = aldehydo-D-ribose 5-phosphate + D-xylulose 5-phosphate</text>
        <dbReference type="Rhea" id="RHEA:10508"/>
        <dbReference type="ChEBI" id="CHEBI:57483"/>
        <dbReference type="ChEBI" id="CHEBI:57737"/>
        <dbReference type="ChEBI" id="CHEBI:58273"/>
        <dbReference type="ChEBI" id="CHEBI:59776"/>
        <dbReference type="EC" id="2.2.1.1"/>
    </reaction>
</comment>
<evidence type="ECO:0000256" key="2">
    <source>
        <dbReference type="ARBA" id="ARBA00001964"/>
    </source>
</evidence>
<proteinExistence type="inferred from homology"/>
<protein>
    <recommendedName>
        <fullName evidence="4 10">Transketolase</fullName>
        <ecNumber evidence="4 10">2.2.1.1</ecNumber>
    </recommendedName>
</protein>
<dbReference type="InterPro" id="IPR029061">
    <property type="entry name" value="THDP-binding"/>
</dbReference>
<dbReference type="InterPro" id="IPR005475">
    <property type="entry name" value="Transketolase-like_Pyr-bd"/>
</dbReference>